<feature type="transmembrane region" description="Helical" evidence="1">
    <location>
        <begin position="95"/>
        <end position="117"/>
    </location>
</feature>
<evidence type="ECO:0008006" key="4">
    <source>
        <dbReference type="Google" id="ProtNLM"/>
    </source>
</evidence>
<reference evidence="2 3" key="1">
    <citation type="submission" date="2016-04" db="EMBL/GenBank/DDBJ databases">
        <title>Complete genome sequence and analysis of deep-sea sediment isolate, Amycolatopsis sp. WP1.</title>
        <authorList>
            <person name="Wang H."/>
            <person name="Chen S."/>
            <person name="Wu Q."/>
        </authorList>
    </citation>
    <scope>NUCLEOTIDE SEQUENCE [LARGE SCALE GENOMIC DNA]</scope>
    <source>
        <strain evidence="2 3">WP1</strain>
    </source>
</reference>
<keyword evidence="1" id="KW-0472">Membrane</keyword>
<dbReference type="AlphaFoldDB" id="A0A344L9D7"/>
<dbReference type="KEGG" id="aab:A4R43_20920"/>
<keyword evidence="1" id="KW-1133">Transmembrane helix</keyword>
<gene>
    <name evidence="2" type="ORF">A4R43_20920</name>
</gene>
<evidence type="ECO:0000313" key="3">
    <source>
        <dbReference type="Proteomes" id="UP000250434"/>
    </source>
</evidence>
<evidence type="ECO:0000256" key="1">
    <source>
        <dbReference type="SAM" id="Phobius"/>
    </source>
</evidence>
<dbReference type="EMBL" id="CP015163">
    <property type="protein sequence ID" value="AXB44661.1"/>
    <property type="molecule type" value="Genomic_DNA"/>
</dbReference>
<name>A0A344L9D7_9PSEU</name>
<proteinExistence type="predicted"/>
<feature type="transmembrane region" description="Helical" evidence="1">
    <location>
        <begin position="40"/>
        <end position="57"/>
    </location>
</feature>
<sequence>MFGLRNVLRMDALASGALGLVLVALGAVLAEPLGIPVLLSIIAGIGLLGWAAFVGWVSSGLKAGMVREVISINVLYVLGSAAYAFLGGLTALGTAFVLVQAVAVLGLTALQVTGLAATRPVPAG</sequence>
<organism evidence="2 3">
    <name type="scientific">Amycolatopsis albispora</name>
    <dbReference type="NCBI Taxonomy" id="1804986"/>
    <lineage>
        <taxon>Bacteria</taxon>
        <taxon>Bacillati</taxon>
        <taxon>Actinomycetota</taxon>
        <taxon>Actinomycetes</taxon>
        <taxon>Pseudonocardiales</taxon>
        <taxon>Pseudonocardiaceae</taxon>
        <taxon>Amycolatopsis</taxon>
    </lineage>
</organism>
<keyword evidence="3" id="KW-1185">Reference proteome</keyword>
<protein>
    <recommendedName>
        <fullName evidence="4">Integral membrane protein</fullName>
    </recommendedName>
</protein>
<accession>A0A344L9D7</accession>
<keyword evidence="1" id="KW-0812">Transmembrane</keyword>
<dbReference type="RefSeq" id="WP_113693915.1">
    <property type="nucleotide sequence ID" value="NZ_CP015163.1"/>
</dbReference>
<feature type="transmembrane region" description="Helical" evidence="1">
    <location>
        <begin position="69"/>
        <end position="89"/>
    </location>
</feature>
<dbReference type="Proteomes" id="UP000250434">
    <property type="component" value="Chromosome"/>
</dbReference>
<evidence type="ECO:0000313" key="2">
    <source>
        <dbReference type="EMBL" id="AXB44661.1"/>
    </source>
</evidence>